<keyword evidence="2" id="KW-1185">Reference proteome</keyword>
<dbReference type="EMBL" id="JAXARY010000029">
    <property type="protein sequence ID" value="MDX8129985.1"/>
    <property type="molecule type" value="Genomic_DNA"/>
</dbReference>
<proteinExistence type="predicted"/>
<gene>
    <name evidence="1" type="ORF">QLH52_22025</name>
</gene>
<accession>A0ABU4UMF3</accession>
<comment type="caution">
    <text evidence="1">The sequence shown here is derived from an EMBL/GenBank/DDBJ whole genome shotgun (WGS) entry which is preliminary data.</text>
</comment>
<sequence>MAEQLGNLPTNARYGAEGALYFLSAFLEQRLAEDTTIHKILKNVVINAAPELAQRILEKASTHEERLLAYELAKLPSEDLRHLLDWLCRTDPATRHGLFKAARAQKPELDKQDVFESKTHEDHESSFCKVLDSEISALANAIRGLRLRIIKGKTN</sequence>
<name>A0ABU4UMF3_9GAMM</name>
<evidence type="ECO:0000313" key="2">
    <source>
        <dbReference type="Proteomes" id="UP001284537"/>
    </source>
</evidence>
<evidence type="ECO:0000313" key="1">
    <source>
        <dbReference type="EMBL" id="MDX8129985.1"/>
    </source>
</evidence>
<dbReference type="RefSeq" id="WP_319962956.1">
    <property type="nucleotide sequence ID" value="NZ_JAXARY010000029.1"/>
</dbReference>
<dbReference type="Proteomes" id="UP001284537">
    <property type="component" value="Unassembled WGS sequence"/>
</dbReference>
<organism evidence="1 2">
    <name type="scientific">Methylomonas defluvii</name>
    <dbReference type="NCBI Taxonomy" id="3045149"/>
    <lineage>
        <taxon>Bacteria</taxon>
        <taxon>Pseudomonadati</taxon>
        <taxon>Pseudomonadota</taxon>
        <taxon>Gammaproteobacteria</taxon>
        <taxon>Methylococcales</taxon>
        <taxon>Methylococcaceae</taxon>
        <taxon>Methylomonas</taxon>
    </lineage>
</organism>
<reference evidence="1 2" key="1">
    <citation type="submission" date="2023-11" db="EMBL/GenBank/DDBJ databases">
        <authorList>
            <person name="Ouyang M.-Y."/>
        </authorList>
    </citation>
    <scope>NUCLEOTIDE SEQUENCE [LARGE SCALE GENOMIC DNA]</scope>
    <source>
        <strain evidence="1 2">OY6</strain>
    </source>
</reference>
<protein>
    <submittedName>
        <fullName evidence="1">Uncharacterized protein</fullName>
    </submittedName>
</protein>